<proteinExistence type="predicted"/>
<keyword evidence="3" id="KW-1185">Reference proteome</keyword>
<name>A0A418PNA4_9BACT</name>
<reference evidence="2 3" key="1">
    <citation type="submission" date="2018-09" db="EMBL/GenBank/DDBJ databases">
        <authorList>
            <person name="Wang X."/>
            <person name="Du Z."/>
        </authorList>
    </citation>
    <scope>NUCLEOTIDE SEQUENCE [LARGE SCALE GENOMIC DNA]</scope>
    <source>
        <strain evidence="2 3">N3</strain>
    </source>
</reference>
<comment type="caution">
    <text evidence="2">The sequence shown here is derived from an EMBL/GenBank/DDBJ whole genome shotgun (WGS) entry which is preliminary data.</text>
</comment>
<dbReference type="AlphaFoldDB" id="A0A418PNA4"/>
<keyword evidence="1" id="KW-0812">Transmembrane</keyword>
<protein>
    <submittedName>
        <fullName evidence="2">Uncharacterized protein</fullName>
    </submittedName>
</protein>
<keyword evidence="1" id="KW-0472">Membrane</keyword>
<accession>A0A418PNA4</accession>
<feature type="transmembrane region" description="Helical" evidence="1">
    <location>
        <begin position="12"/>
        <end position="31"/>
    </location>
</feature>
<dbReference type="Proteomes" id="UP000283522">
    <property type="component" value="Unassembled WGS sequence"/>
</dbReference>
<dbReference type="RefSeq" id="WP_119478958.1">
    <property type="nucleotide sequence ID" value="NZ_QXML01000009.1"/>
</dbReference>
<organism evidence="2 3">
    <name type="scientific">Algoriphagus lacus</name>
    <dbReference type="NCBI Taxonomy" id="2056311"/>
    <lineage>
        <taxon>Bacteria</taxon>
        <taxon>Pseudomonadati</taxon>
        <taxon>Bacteroidota</taxon>
        <taxon>Cytophagia</taxon>
        <taxon>Cytophagales</taxon>
        <taxon>Cyclobacteriaceae</taxon>
        <taxon>Algoriphagus</taxon>
    </lineage>
</organism>
<dbReference type="EMBL" id="QXML01000009">
    <property type="protein sequence ID" value="RIW13372.1"/>
    <property type="molecule type" value="Genomic_DNA"/>
</dbReference>
<keyword evidence="1" id="KW-1133">Transmembrane helix</keyword>
<evidence type="ECO:0000256" key="1">
    <source>
        <dbReference type="SAM" id="Phobius"/>
    </source>
</evidence>
<evidence type="ECO:0000313" key="3">
    <source>
        <dbReference type="Proteomes" id="UP000283522"/>
    </source>
</evidence>
<dbReference type="PROSITE" id="PS51257">
    <property type="entry name" value="PROKAR_LIPOPROTEIN"/>
    <property type="match status" value="1"/>
</dbReference>
<gene>
    <name evidence="2" type="ORF">D0X99_16490</name>
</gene>
<dbReference type="OrthoDB" id="596403at2"/>
<sequence>MKTIIKIQKFKNLGMATLGSLFLMVLVVGLFSSCSEKKDEEPTGEFFVKGKISGQEILFSQSATSVREPRLFIGFAGNTPSSEYPSFSFGIEDVAIATGEFKETDPGIDMVFRYTLSGTEIYNSQIGTNPDFVITITSLSNNIAQGTFSGTLIRENNSNQSIVITEGSFRLPID</sequence>
<evidence type="ECO:0000313" key="2">
    <source>
        <dbReference type="EMBL" id="RIW13372.1"/>
    </source>
</evidence>